<proteinExistence type="predicted"/>
<evidence type="ECO:0000313" key="2">
    <source>
        <dbReference type="Proteomes" id="UP000730618"/>
    </source>
</evidence>
<organism evidence="1 2">
    <name type="scientific">Paenibacillus allorhizosphaerae</name>
    <dbReference type="NCBI Taxonomy" id="2849866"/>
    <lineage>
        <taxon>Bacteria</taxon>
        <taxon>Bacillati</taxon>
        <taxon>Bacillota</taxon>
        <taxon>Bacilli</taxon>
        <taxon>Bacillales</taxon>
        <taxon>Paenibacillaceae</taxon>
        <taxon>Paenibacillus</taxon>
    </lineage>
</organism>
<gene>
    <name evidence="1" type="ORF">PAECIP111802_01635</name>
</gene>
<evidence type="ECO:0000313" key="1">
    <source>
        <dbReference type="EMBL" id="CAG7630424.1"/>
    </source>
</evidence>
<name>A0ABN7TGE1_9BACL</name>
<comment type="caution">
    <text evidence="1">The sequence shown here is derived from an EMBL/GenBank/DDBJ whole genome shotgun (WGS) entry which is preliminary data.</text>
</comment>
<sequence length="95" mass="10697">MNLRASRRMDLYTAPMPDKLPVSFGASSISAFRTVMGSIVSTPEPDFSSLYHIIMFLVGSADSVEGGDDWVLPSTQFYDHPWCKFRINSIYRENA</sequence>
<protein>
    <submittedName>
        <fullName evidence="1">Uncharacterized protein</fullName>
    </submittedName>
</protein>
<reference evidence="1 2" key="1">
    <citation type="submission" date="2021-06" db="EMBL/GenBank/DDBJ databases">
        <authorList>
            <person name="Criscuolo A."/>
        </authorList>
    </citation>
    <scope>NUCLEOTIDE SEQUENCE [LARGE SCALE GENOMIC DNA]</scope>
    <source>
        <strain evidence="2">CIP 111802</strain>
    </source>
</reference>
<dbReference type="EMBL" id="CAJVCE010000004">
    <property type="protein sequence ID" value="CAG7630424.1"/>
    <property type="molecule type" value="Genomic_DNA"/>
</dbReference>
<dbReference type="Proteomes" id="UP000730618">
    <property type="component" value="Unassembled WGS sequence"/>
</dbReference>
<accession>A0ABN7TGE1</accession>
<keyword evidence="2" id="KW-1185">Reference proteome</keyword>